<name>D2B782_STRRD</name>
<proteinExistence type="predicted"/>
<sequence length="165" mass="18670">MSVRPGPAPPRRPLRRRTARDVRAPATLTGMWNTVREAAGRNGRDPDEARAVVRVGPIVAQRIAFTDVMYGFRRWRAAVAVPVHPVLPQWVSICAAPYRVEGQKRSERWVGWPRTRSFVRRHTGSQVKSTARGDRHRPRPQHRHRIPVHHATGRGPESLRGTAGL</sequence>
<evidence type="ECO:0000256" key="1">
    <source>
        <dbReference type="SAM" id="MobiDB-lite"/>
    </source>
</evidence>
<evidence type="ECO:0000313" key="2">
    <source>
        <dbReference type="EMBL" id="ACZ89607.1"/>
    </source>
</evidence>
<dbReference type="STRING" id="479432.Sros_6904"/>
<dbReference type="HOGENOM" id="CLU_1609880_0_0_11"/>
<keyword evidence="3" id="KW-1185">Reference proteome</keyword>
<feature type="compositionally biased region" description="Basic residues" evidence="1">
    <location>
        <begin position="134"/>
        <end position="152"/>
    </location>
</feature>
<dbReference type="KEGG" id="sro:Sros_6904"/>
<organism evidence="2 3">
    <name type="scientific">Streptosporangium roseum (strain ATCC 12428 / DSM 43021 / JCM 3005 / KCTC 9067 / NCIMB 10171 / NRRL 2505 / NI 9100)</name>
    <dbReference type="NCBI Taxonomy" id="479432"/>
    <lineage>
        <taxon>Bacteria</taxon>
        <taxon>Bacillati</taxon>
        <taxon>Actinomycetota</taxon>
        <taxon>Actinomycetes</taxon>
        <taxon>Streptosporangiales</taxon>
        <taxon>Streptosporangiaceae</taxon>
        <taxon>Streptosporangium</taxon>
    </lineage>
</organism>
<dbReference type="Proteomes" id="UP000002029">
    <property type="component" value="Chromosome"/>
</dbReference>
<dbReference type="EMBL" id="CP001814">
    <property type="protein sequence ID" value="ACZ89607.1"/>
    <property type="molecule type" value="Genomic_DNA"/>
</dbReference>
<feature type="region of interest" description="Disordered" evidence="1">
    <location>
        <begin position="120"/>
        <end position="165"/>
    </location>
</feature>
<protein>
    <submittedName>
        <fullName evidence="2">Uncharacterized protein</fullName>
    </submittedName>
</protein>
<evidence type="ECO:0000313" key="3">
    <source>
        <dbReference type="Proteomes" id="UP000002029"/>
    </source>
</evidence>
<accession>D2B782</accession>
<dbReference type="AlphaFoldDB" id="D2B782"/>
<reference evidence="2 3" key="1">
    <citation type="journal article" date="2010" name="Stand. Genomic Sci.">
        <title>Complete genome sequence of Streptosporangium roseum type strain (NI 9100).</title>
        <authorList>
            <person name="Nolan M."/>
            <person name="Sikorski J."/>
            <person name="Jando M."/>
            <person name="Lucas S."/>
            <person name="Lapidus A."/>
            <person name="Glavina Del Rio T."/>
            <person name="Chen F."/>
            <person name="Tice H."/>
            <person name="Pitluck S."/>
            <person name="Cheng J.F."/>
            <person name="Chertkov O."/>
            <person name="Sims D."/>
            <person name="Meincke L."/>
            <person name="Brettin T."/>
            <person name="Han C."/>
            <person name="Detter J.C."/>
            <person name="Bruce D."/>
            <person name="Goodwin L."/>
            <person name="Land M."/>
            <person name="Hauser L."/>
            <person name="Chang Y.J."/>
            <person name="Jeffries C.D."/>
            <person name="Ivanova N."/>
            <person name="Mavromatis K."/>
            <person name="Mikhailova N."/>
            <person name="Chen A."/>
            <person name="Palaniappan K."/>
            <person name="Chain P."/>
            <person name="Rohde M."/>
            <person name="Goker M."/>
            <person name="Bristow J."/>
            <person name="Eisen J.A."/>
            <person name="Markowitz V."/>
            <person name="Hugenholtz P."/>
            <person name="Kyrpides N.C."/>
            <person name="Klenk H.P."/>
        </authorList>
    </citation>
    <scope>NUCLEOTIDE SEQUENCE [LARGE SCALE GENOMIC DNA]</scope>
    <source>
        <strain evidence="3">ATCC 12428 / DSM 43021 / JCM 3005 / NI 9100</strain>
    </source>
</reference>
<gene>
    <name evidence="2" type="ordered locus">Sros_6904</name>
</gene>